<dbReference type="Proteomes" id="UP000749471">
    <property type="component" value="Unassembled WGS sequence"/>
</dbReference>
<sequence>MEKSEEKLFKEGLQEENLVKIRKVSKGDVHNHCGLGMRFSTFNKWAGGNVKRPPKKIEGLKGLDNYIFNETMKYISEKEDIAFLIEETVKEAIEDGVKVLEASIDCHELMRFTEKNEFFIMISHIRNKYNKYIDFRPEIGMPKNISDENLDKLLIPCIESGVFKSVDLYGDEAKDDFERFKGYYKYAKKKGLKLKVHAGEFHDYNNVKKAIEILEVDEIQHGIGAVSNEYIMDLIKERNIRLNICPSSNYILGAVRDMAKYPARKLFDKGVLFTINTDDLLIFDSGVSEEYLYLFKLGLFNVDELNEIRKNSLL</sequence>
<dbReference type="EMBL" id="JAHLPM010000012">
    <property type="protein sequence ID" value="MBU5439153.1"/>
    <property type="molecule type" value="Genomic_DNA"/>
</dbReference>
<accession>A0ABS6E8A4</accession>
<evidence type="ECO:0000256" key="3">
    <source>
        <dbReference type="ARBA" id="ARBA00022801"/>
    </source>
</evidence>
<evidence type="ECO:0000313" key="7">
    <source>
        <dbReference type="Proteomes" id="UP000749471"/>
    </source>
</evidence>
<dbReference type="Pfam" id="PF00962">
    <property type="entry name" value="A_deaminase"/>
    <property type="match status" value="1"/>
</dbReference>
<evidence type="ECO:0000259" key="5">
    <source>
        <dbReference type="Pfam" id="PF00962"/>
    </source>
</evidence>
<comment type="caution">
    <text evidence="6">The sequence shown here is derived from an EMBL/GenBank/DDBJ whole genome shotgun (WGS) entry which is preliminary data.</text>
</comment>
<keyword evidence="2" id="KW-0479">Metal-binding</keyword>
<reference evidence="6 7" key="1">
    <citation type="submission" date="2021-06" db="EMBL/GenBank/DDBJ databases">
        <authorList>
            <person name="Sun Q."/>
            <person name="Li D."/>
        </authorList>
    </citation>
    <scope>NUCLEOTIDE SEQUENCE [LARGE SCALE GENOMIC DNA]</scope>
    <source>
        <strain evidence="6 7">MSJ-40</strain>
    </source>
</reference>
<evidence type="ECO:0000256" key="4">
    <source>
        <dbReference type="ARBA" id="ARBA00022833"/>
    </source>
</evidence>
<dbReference type="RefSeq" id="WP_216520856.1">
    <property type="nucleotide sequence ID" value="NZ_JAHLPM010000012.1"/>
</dbReference>
<organism evidence="6 7">
    <name type="scientific">Tissierella simiarum</name>
    <dbReference type="NCBI Taxonomy" id="2841534"/>
    <lineage>
        <taxon>Bacteria</taxon>
        <taxon>Bacillati</taxon>
        <taxon>Bacillota</taxon>
        <taxon>Tissierellia</taxon>
        <taxon>Tissierellales</taxon>
        <taxon>Tissierellaceae</taxon>
        <taxon>Tissierella</taxon>
    </lineage>
</organism>
<evidence type="ECO:0000256" key="1">
    <source>
        <dbReference type="ARBA" id="ARBA00006676"/>
    </source>
</evidence>
<comment type="similarity">
    <text evidence="1">Belongs to the metallo-dependent hydrolases superfamily. Adenosine and AMP deaminases family.</text>
</comment>
<keyword evidence="4" id="KW-0862">Zinc</keyword>
<keyword evidence="3" id="KW-0378">Hydrolase</keyword>
<feature type="domain" description="Adenosine deaminase" evidence="5">
    <location>
        <begin position="68"/>
        <end position="313"/>
    </location>
</feature>
<name>A0ABS6E8A4_9FIRM</name>
<proteinExistence type="inferred from homology"/>
<dbReference type="InterPro" id="IPR001365">
    <property type="entry name" value="A_deaminase_dom"/>
</dbReference>
<keyword evidence="7" id="KW-1185">Reference proteome</keyword>
<evidence type="ECO:0000313" key="6">
    <source>
        <dbReference type="EMBL" id="MBU5439153.1"/>
    </source>
</evidence>
<protein>
    <recommendedName>
        <fullName evidence="5">Adenosine deaminase domain-containing protein</fullName>
    </recommendedName>
</protein>
<dbReference type="InterPro" id="IPR006330">
    <property type="entry name" value="Ado/ade_deaminase"/>
</dbReference>
<evidence type="ECO:0000256" key="2">
    <source>
        <dbReference type="ARBA" id="ARBA00022723"/>
    </source>
</evidence>
<dbReference type="PANTHER" id="PTHR43114">
    <property type="entry name" value="ADENINE DEAMINASE"/>
    <property type="match status" value="1"/>
</dbReference>
<dbReference type="PANTHER" id="PTHR43114:SF6">
    <property type="entry name" value="ADENINE DEAMINASE"/>
    <property type="match status" value="1"/>
</dbReference>
<gene>
    <name evidence="6" type="ORF">KQI42_14115</name>
</gene>